<comment type="similarity">
    <text evidence="1 7">Belongs to the RecO family.</text>
</comment>
<dbReference type="GO" id="GO:0006310">
    <property type="term" value="P:DNA recombination"/>
    <property type="evidence" value="ECO:0007669"/>
    <property type="project" value="UniProtKB-UniRule"/>
</dbReference>
<dbReference type="InterPro" id="IPR003717">
    <property type="entry name" value="RecO"/>
</dbReference>
<dbReference type="PANTHER" id="PTHR33991:SF1">
    <property type="entry name" value="DNA REPAIR PROTEIN RECO"/>
    <property type="match status" value="1"/>
</dbReference>
<evidence type="ECO:0000256" key="2">
    <source>
        <dbReference type="ARBA" id="ARBA00021310"/>
    </source>
</evidence>
<evidence type="ECO:0000256" key="6">
    <source>
        <dbReference type="ARBA" id="ARBA00033409"/>
    </source>
</evidence>
<evidence type="ECO:0000256" key="3">
    <source>
        <dbReference type="ARBA" id="ARBA00022763"/>
    </source>
</evidence>
<dbReference type="InterPro" id="IPR037278">
    <property type="entry name" value="ARFGAP/RecO"/>
</dbReference>
<comment type="function">
    <text evidence="7">Involved in DNA repair and RecF pathway recombination.</text>
</comment>
<dbReference type="AlphaFoldDB" id="A0A1J5NAU1"/>
<dbReference type="Gene3D" id="2.40.50.140">
    <property type="entry name" value="Nucleic acid-binding proteins"/>
    <property type="match status" value="1"/>
</dbReference>
<dbReference type="OrthoDB" id="9780797at2"/>
<dbReference type="InterPro" id="IPR012340">
    <property type="entry name" value="NA-bd_OB-fold"/>
</dbReference>
<dbReference type="GO" id="GO:0043590">
    <property type="term" value="C:bacterial nucleoid"/>
    <property type="evidence" value="ECO:0007669"/>
    <property type="project" value="TreeGrafter"/>
</dbReference>
<dbReference type="Gene3D" id="1.20.1440.120">
    <property type="entry name" value="Recombination protein O, C-terminal domain"/>
    <property type="match status" value="1"/>
</dbReference>
<dbReference type="PANTHER" id="PTHR33991">
    <property type="entry name" value="DNA REPAIR PROTEIN RECO"/>
    <property type="match status" value="1"/>
</dbReference>
<comment type="caution">
    <text evidence="9">The sequence shown here is derived from an EMBL/GenBank/DDBJ whole genome shotgun (WGS) entry which is preliminary data.</text>
</comment>
<reference evidence="9 10" key="1">
    <citation type="submission" date="2015-09" db="EMBL/GenBank/DDBJ databases">
        <title>Genome of Desulfovibrio dechloracetivorans BerOc1, a mercury methylating strain isolated from highly hydrocarbons and metals contaminated coastal sediments.</title>
        <authorList>
            <person name="Goni Urriza M."/>
            <person name="Gassie C."/>
            <person name="Bouchez O."/>
            <person name="Klopp C."/>
            <person name="Ranchou-Peyruse A."/>
            <person name="Remy G."/>
        </authorList>
    </citation>
    <scope>NUCLEOTIDE SEQUENCE [LARGE SCALE GENOMIC DNA]</scope>
    <source>
        <strain evidence="9 10">BerOc1</strain>
    </source>
</reference>
<dbReference type="SUPFAM" id="SSF50249">
    <property type="entry name" value="Nucleic acid-binding proteins"/>
    <property type="match status" value="1"/>
</dbReference>
<accession>A0A1J5NAU1</accession>
<dbReference type="Gene3D" id="6.20.220.20">
    <property type="entry name" value="Recombination protein O, zinc-binding domain"/>
    <property type="match status" value="1"/>
</dbReference>
<feature type="domain" description="DNA replication/recombination mediator RecO N-terminal" evidence="8">
    <location>
        <begin position="1"/>
        <end position="80"/>
    </location>
</feature>
<name>A0A1J5NAU1_9BACT</name>
<dbReference type="EMBL" id="LKAQ01000005">
    <property type="protein sequence ID" value="OIQ48865.1"/>
    <property type="molecule type" value="Genomic_DNA"/>
</dbReference>
<keyword evidence="10" id="KW-1185">Reference proteome</keyword>
<keyword evidence="5 7" id="KW-0234">DNA repair</keyword>
<proteinExistence type="inferred from homology"/>
<evidence type="ECO:0000313" key="10">
    <source>
        <dbReference type="Proteomes" id="UP000181901"/>
    </source>
</evidence>
<evidence type="ECO:0000256" key="7">
    <source>
        <dbReference type="HAMAP-Rule" id="MF_00201"/>
    </source>
</evidence>
<dbReference type="RefSeq" id="WP_071547298.1">
    <property type="nucleotide sequence ID" value="NZ_LKAQ01000005.1"/>
</dbReference>
<dbReference type="Pfam" id="PF11967">
    <property type="entry name" value="RecO_N"/>
    <property type="match status" value="1"/>
</dbReference>
<sequence>MSATEKALVLKTGRFREADVWVRLLTPTRGVFNGFAFGGSRSRRRFVGCLDPLSHVLFTIGTNKTGTYTVLEEGSLLHNFPEVRKDPAKTGLAVNCVKFVEAVEIDPADAKPAYELLLETLYMLDESGGHSDFTPWLFRAKLAFEMGFTPDFLACGVCGRPLSCECGHRFGVERGQVACRTCLSDGKPLEGLARPISAGVLRVLDWIQHSRPSDWAAVTMDGEVRRQVSQLIELFVAYHLGLSWEGGMYKKV</sequence>
<evidence type="ECO:0000256" key="5">
    <source>
        <dbReference type="ARBA" id="ARBA00023204"/>
    </source>
</evidence>
<keyword evidence="4 7" id="KW-0233">DNA recombination</keyword>
<evidence type="ECO:0000259" key="8">
    <source>
        <dbReference type="Pfam" id="PF11967"/>
    </source>
</evidence>
<dbReference type="InterPro" id="IPR022572">
    <property type="entry name" value="DNA_rep/recomb_RecO_N"/>
</dbReference>
<dbReference type="HAMAP" id="MF_00201">
    <property type="entry name" value="RecO"/>
    <property type="match status" value="1"/>
</dbReference>
<dbReference type="InterPro" id="IPR042242">
    <property type="entry name" value="RecO_C"/>
</dbReference>
<evidence type="ECO:0000256" key="1">
    <source>
        <dbReference type="ARBA" id="ARBA00007452"/>
    </source>
</evidence>
<dbReference type="NCBIfam" id="TIGR00613">
    <property type="entry name" value="reco"/>
    <property type="match status" value="1"/>
</dbReference>
<evidence type="ECO:0000256" key="4">
    <source>
        <dbReference type="ARBA" id="ARBA00023172"/>
    </source>
</evidence>
<dbReference type="SUPFAM" id="SSF57863">
    <property type="entry name" value="ArfGap/RecO-like zinc finger"/>
    <property type="match status" value="1"/>
</dbReference>
<gene>
    <name evidence="7 9" type="primary">recO</name>
    <name evidence="9" type="ORF">BerOc1_03618</name>
</gene>
<protein>
    <recommendedName>
        <fullName evidence="2 7">DNA repair protein RecO</fullName>
    </recommendedName>
    <alternativeName>
        <fullName evidence="6 7">Recombination protein O</fullName>
    </alternativeName>
</protein>
<keyword evidence="3 7" id="KW-0227">DNA damage</keyword>
<dbReference type="GO" id="GO:0006302">
    <property type="term" value="P:double-strand break repair"/>
    <property type="evidence" value="ECO:0007669"/>
    <property type="project" value="TreeGrafter"/>
</dbReference>
<evidence type="ECO:0000313" key="9">
    <source>
        <dbReference type="EMBL" id="OIQ48865.1"/>
    </source>
</evidence>
<dbReference type="Proteomes" id="UP000181901">
    <property type="component" value="Unassembled WGS sequence"/>
</dbReference>
<organism evidence="9 10">
    <name type="scientific">Pseudodesulfovibrio hydrargyri</name>
    <dbReference type="NCBI Taxonomy" id="2125990"/>
    <lineage>
        <taxon>Bacteria</taxon>
        <taxon>Pseudomonadati</taxon>
        <taxon>Thermodesulfobacteriota</taxon>
        <taxon>Desulfovibrionia</taxon>
        <taxon>Desulfovibrionales</taxon>
        <taxon>Desulfovibrionaceae</taxon>
    </lineage>
</organism>
<dbReference type="Pfam" id="PF02565">
    <property type="entry name" value="RecO_C"/>
    <property type="match status" value="1"/>
</dbReference>